<feature type="compositionally biased region" description="Low complexity" evidence="5">
    <location>
        <begin position="462"/>
        <end position="477"/>
    </location>
</feature>
<dbReference type="GO" id="GO:0005737">
    <property type="term" value="C:cytoplasm"/>
    <property type="evidence" value="ECO:0007669"/>
    <property type="project" value="TreeGrafter"/>
</dbReference>
<dbReference type="STRING" id="644282.Deba_2033"/>
<evidence type="ECO:0000313" key="9">
    <source>
        <dbReference type="Proteomes" id="UP000009047"/>
    </source>
</evidence>
<feature type="domain" description="Protein kinase" evidence="7">
    <location>
        <begin position="14"/>
        <end position="362"/>
    </location>
</feature>
<dbReference type="GO" id="GO:0005524">
    <property type="term" value="F:ATP binding"/>
    <property type="evidence" value="ECO:0007669"/>
    <property type="project" value="UniProtKB-KW"/>
</dbReference>
<dbReference type="SUPFAM" id="SSF48452">
    <property type="entry name" value="TPR-like"/>
    <property type="match status" value="1"/>
</dbReference>
<dbReference type="InterPro" id="IPR000719">
    <property type="entry name" value="Prot_kinase_dom"/>
</dbReference>
<keyword evidence="6" id="KW-1133">Transmembrane helix</keyword>
<keyword evidence="9" id="KW-1185">Reference proteome</keyword>
<feature type="coiled-coil region" evidence="4">
    <location>
        <begin position="578"/>
        <end position="612"/>
    </location>
</feature>
<dbReference type="AlphaFoldDB" id="E1QI81"/>
<keyword evidence="8" id="KW-0808">Transferase</keyword>
<keyword evidence="8" id="KW-0418">Kinase</keyword>
<dbReference type="InterPro" id="IPR011009">
    <property type="entry name" value="Kinase-like_dom_sf"/>
</dbReference>
<feature type="repeat" description="TPR" evidence="3">
    <location>
        <begin position="655"/>
        <end position="688"/>
    </location>
</feature>
<dbReference type="GO" id="GO:0004674">
    <property type="term" value="F:protein serine/threonine kinase activity"/>
    <property type="evidence" value="ECO:0007669"/>
    <property type="project" value="UniProtKB-KW"/>
</dbReference>
<dbReference type="Gene3D" id="1.25.40.10">
    <property type="entry name" value="Tetratricopeptide repeat domain"/>
    <property type="match status" value="1"/>
</dbReference>
<sequence length="842" mass="90958">MSERDFVGQVLGKYRLLRLLGRGPSGDVYLAEHEILGNRVMVKTLPQSISRDRDLTARLMGDVRAVARLRHPNIASVHDADQAEGVDYFATDHVEGRFLAEIIDDQGPLAEEDIIAVSRQALSALEAARRAGVANRAIRPENIVIDKRGEAVIIAFGPDGSAAGDDLRVWGWLMAAMASGRLADADRPTRLPRAVEQRLSPELADFVLRLWDGDFVGAGQALVALEGIDRSDEPAGLDLDEPVAKGWSGPHMLDDDAGDDYQAYAGPPGGMPAKPSSRLGLWLAVAVVVFGLLGMGAWWALGPASQEPGGQFPGVDPREQLLAKLQVVVSEGDRLLEIGQLNEAEARYRAALEQEPGFAPALGGLTKVDAKRQAAARLEQARQLFDQNRLDQAEAILKEVKASGLYTSEAKEGLREIKARRIQLDRLKNGRSEAGEQASGALLAMADSGDEGALRDGQNGHAVAAAASATPDAAALEAQRRAEEARAEQERRRQEELRAQQAQRQEQERLEQERRQREQQAKAEQERKRQSLAQAQQLLDQAAVALGKDDLDLAQDLLNQSRALDATLAGSDQTQRSIDFRRRELAQLADQRRQAQAQERAAADEAAALEAALARTAAKVRGSSPGQSISPVAVATPSATPTARPAAPAVRGVGPQELLVEGVRFFNEGKYQRAVENFEKVAAVYPNDKVIADYLAQAREMARAVNLGSLEVDCRVEASVFLDGRPVGSTPLLLHDVPVGRRVVEVRAYGGATRKTVEVRGRTLTKLNTMDILGASLQVDAKPAAQLFLNGKPMGDTPLALFNLPVGPATIILRAVGYQDLTVPVTLVVGQPVKLRLELKPF</sequence>
<dbReference type="InterPro" id="IPR019734">
    <property type="entry name" value="TPR_rpt"/>
</dbReference>
<keyword evidence="4" id="KW-0175">Coiled coil</keyword>
<dbReference type="RefSeq" id="WP_013258839.1">
    <property type="nucleotide sequence ID" value="NC_014365.1"/>
</dbReference>
<keyword evidence="8" id="KW-0723">Serine/threonine-protein kinase</keyword>
<keyword evidence="1" id="KW-0547">Nucleotide-binding</keyword>
<name>E1QI81_DESB2</name>
<evidence type="ECO:0000256" key="4">
    <source>
        <dbReference type="SAM" id="Coils"/>
    </source>
</evidence>
<evidence type="ECO:0000259" key="7">
    <source>
        <dbReference type="PROSITE" id="PS50011"/>
    </source>
</evidence>
<evidence type="ECO:0000256" key="2">
    <source>
        <dbReference type="ARBA" id="ARBA00022840"/>
    </source>
</evidence>
<feature type="region of interest" description="Disordered" evidence="5">
    <location>
        <begin position="461"/>
        <end position="529"/>
    </location>
</feature>
<dbReference type="SMART" id="SM00220">
    <property type="entry name" value="S_TKc"/>
    <property type="match status" value="1"/>
</dbReference>
<feature type="transmembrane region" description="Helical" evidence="6">
    <location>
        <begin position="279"/>
        <end position="301"/>
    </location>
</feature>
<dbReference type="Pfam" id="PF00069">
    <property type="entry name" value="Pkinase"/>
    <property type="match status" value="1"/>
</dbReference>
<protein>
    <submittedName>
        <fullName evidence="8">Serine/threonine protein kinase</fullName>
    </submittedName>
</protein>
<evidence type="ECO:0000313" key="8">
    <source>
        <dbReference type="EMBL" id="ADK85398.1"/>
    </source>
</evidence>
<feature type="compositionally biased region" description="Basic and acidic residues" evidence="5">
    <location>
        <begin position="478"/>
        <end position="498"/>
    </location>
</feature>
<organism evidence="8 9">
    <name type="scientific">Desulfarculus baarsii (strain ATCC 33931 / DSM 2075 / LMG 7858 / VKM B-1802 / 2st14)</name>
    <dbReference type="NCBI Taxonomy" id="644282"/>
    <lineage>
        <taxon>Bacteria</taxon>
        <taxon>Pseudomonadati</taxon>
        <taxon>Thermodesulfobacteriota</taxon>
        <taxon>Desulfarculia</taxon>
        <taxon>Desulfarculales</taxon>
        <taxon>Desulfarculaceae</taxon>
        <taxon>Desulfarculus</taxon>
    </lineage>
</organism>
<dbReference type="KEGG" id="dbr:Deba_2033"/>
<dbReference type="Gene3D" id="3.30.200.20">
    <property type="entry name" value="Phosphorylase Kinase, domain 1"/>
    <property type="match status" value="1"/>
</dbReference>
<dbReference type="HOGENOM" id="CLU_337938_0_0_7"/>
<reference evidence="8 9" key="1">
    <citation type="journal article" date="2010" name="Stand. Genomic Sci.">
        <title>Complete genome sequence of Desulfarculus baarsii type strain (2st14).</title>
        <authorList>
            <person name="Sun H."/>
            <person name="Spring S."/>
            <person name="Lapidus A."/>
            <person name="Davenport K."/>
            <person name="Del Rio T.G."/>
            <person name="Tice H."/>
            <person name="Nolan M."/>
            <person name="Copeland A."/>
            <person name="Cheng J.F."/>
            <person name="Lucas S."/>
            <person name="Tapia R."/>
            <person name="Goodwin L."/>
            <person name="Pitluck S."/>
            <person name="Ivanova N."/>
            <person name="Pagani I."/>
            <person name="Mavromatis K."/>
            <person name="Ovchinnikova G."/>
            <person name="Pati A."/>
            <person name="Chen A."/>
            <person name="Palaniappan K."/>
            <person name="Hauser L."/>
            <person name="Chang Y.J."/>
            <person name="Jeffries C.D."/>
            <person name="Detter J.C."/>
            <person name="Han C."/>
            <person name="Rohde M."/>
            <person name="Brambilla E."/>
            <person name="Goker M."/>
            <person name="Woyke T."/>
            <person name="Bristow J."/>
            <person name="Eisen J.A."/>
            <person name="Markowitz V."/>
            <person name="Hugenholtz P."/>
            <person name="Kyrpides N.C."/>
            <person name="Klenk H.P."/>
            <person name="Land M."/>
        </authorList>
    </citation>
    <scope>NUCLEOTIDE SEQUENCE [LARGE SCALE GENOMIC DNA]</scope>
    <source>
        <strain evidence="9">ATCC 33931 / DSM 2075 / LMG 7858 / VKM B-1802 / 2st14</strain>
    </source>
</reference>
<feature type="compositionally biased region" description="Basic and acidic residues" evidence="5">
    <location>
        <begin position="505"/>
        <end position="529"/>
    </location>
</feature>
<dbReference type="InterPro" id="IPR013229">
    <property type="entry name" value="PEGA"/>
</dbReference>
<accession>E1QI81</accession>
<dbReference type="PANTHER" id="PTHR24346">
    <property type="entry name" value="MAP/MICROTUBULE AFFINITY-REGULATING KINASE"/>
    <property type="match status" value="1"/>
</dbReference>
<evidence type="ECO:0000256" key="5">
    <source>
        <dbReference type="SAM" id="MobiDB-lite"/>
    </source>
</evidence>
<dbReference type="Proteomes" id="UP000009047">
    <property type="component" value="Chromosome"/>
</dbReference>
<keyword evidence="6" id="KW-0812">Transmembrane</keyword>
<keyword evidence="6" id="KW-0472">Membrane</keyword>
<dbReference type="PROSITE" id="PS50005">
    <property type="entry name" value="TPR"/>
    <property type="match status" value="1"/>
</dbReference>
<evidence type="ECO:0000256" key="6">
    <source>
        <dbReference type="SAM" id="Phobius"/>
    </source>
</evidence>
<dbReference type="EMBL" id="CP002085">
    <property type="protein sequence ID" value="ADK85398.1"/>
    <property type="molecule type" value="Genomic_DNA"/>
</dbReference>
<dbReference type="Pfam" id="PF08308">
    <property type="entry name" value="PEGA"/>
    <property type="match status" value="2"/>
</dbReference>
<dbReference type="Gene3D" id="1.10.510.10">
    <property type="entry name" value="Transferase(Phosphotransferase) domain 1"/>
    <property type="match status" value="1"/>
</dbReference>
<proteinExistence type="predicted"/>
<dbReference type="PROSITE" id="PS50011">
    <property type="entry name" value="PROTEIN_KINASE_DOM"/>
    <property type="match status" value="1"/>
</dbReference>
<dbReference type="GO" id="GO:0035556">
    <property type="term" value="P:intracellular signal transduction"/>
    <property type="evidence" value="ECO:0007669"/>
    <property type="project" value="TreeGrafter"/>
</dbReference>
<gene>
    <name evidence="8" type="ordered locus">Deba_2033</name>
</gene>
<dbReference type="PANTHER" id="PTHR24346:SF30">
    <property type="entry name" value="MATERNAL EMBRYONIC LEUCINE ZIPPER KINASE"/>
    <property type="match status" value="1"/>
</dbReference>
<keyword evidence="2" id="KW-0067">ATP-binding</keyword>
<evidence type="ECO:0000256" key="3">
    <source>
        <dbReference type="PROSITE-ProRule" id="PRU00339"/>
    </source>
</evidence>
<evidence type="ECO:0000256" key="1">
    <source>
        <dbReference type="ARBA" id="ARBA00022741"/>
    </source>
</evidence>
<dbReference type="InterPro" id="IPR011990">
    <property type="entry name" value="TPR-like_helical_dom_sf"/>
</dbReference>
<dbReference type="SUPFAM" id="SSF56112">
    <property type="entry name" value="Protein kinase-like (PK-like)"/>
    <property type="match status" value="1"/>
</dbReference>
<keyword evidence="3" id="KW-0802">TPR repeat</keyword>
<dbReference type="eggNOG" id="COG0515">
    <property type="taxonomic scope" value="Bacteria"/>
</dbReference>